<dbReference type="InterPro" id="IPR020904">
    <property type="entry name" value="Sc_DH/Rdtase_CS"/>
</dbReference>
<keyword evidence="2" id="KW-0560">Oxidoreductase</keyword>
<dbReference type="PROSITE" id="PS00061">
    <property type="entry name" value="ADH_SHORT"/>
    <property type="match status" value="1"/>
</dbReference>
<dbReference type="FunFam" id="3.40.50.720:FF:000084">
    <property type="entry name" value="Short-chain dehydrogenase reductase"/>
    <property type="match status" value="1"/>
</dbReference>
<evidence type="ECO:0000256" key="2">
    <source>
        <dbReference type="ARBA" id="ARBA00023002"/>
    </source>
</evidence>
<dbReference type="PANTHER" id="PTHR43639">
    <property type="entry name" value="OXIDOREDUCTASE, SHORT-CHAIN DEHYDROGENASE/REDUCTASE FAMILY (AFU_ORTHOLOGUE AFUA_5G02870)"/>
    <property type="match status" value="1"/>
</dbReference>
<proteinExistence type="inferred from homology"/>
<evidence type="ECO:0000313" key="5">
    <source>
        <dbReference type="Proteomes" id="UP000198784"/>
    </source>
</evidence>
<dbReference type="Gene3D" id="3.40.50.720">
    <property type="entry name" value="NAD(P)-binding Rossmann-like Domain"/>
    <property type="match status" value="1"/>
</dbReference>
<evidence type="ECO:0000313" key="4">
    <source>
        <dbReference type="EMBL" id="SFP44440.1"/>
    </source>
</evidence>
<name>A0A1I5QEM5_9PSED</name>
<keyword evidence="5" id="KW-1185">Reference proteome</keyword>
<dbReference type="SUPFAM" id="SSF51735">
    <property type="entry name" value="NAD(P)-binding Rossmann-fold domains"/>
    <property type="match status" value="1"/>
</dbReference>
<accession>A0A1I5QEM5</accession>
<dbReference type="OrthoDB" id="20590at2"/>
<comment type="similarity">
    <text evidence="1">Belongs to the short-chain dehydrogenases/reductases (SDR) family.</text>
</comment>
<organism evidence="4 5">
    <name type="scientific">Pseudomonas borbori</name>
    <dbReference type="NCBI Taxonomy" id="289003"/>
    <lineage>
        <taxon>Bacteria</taxon>
        <taxon>Pseudomonadati</taxon>
        <taxon>Pseudomonadota</taxon>
        <taxon>Gammaproteobacteria</taxon>
        <taxon>Pseudomonadales</taxon>
        <taxon>Pseudomonadaceae</taxon>
        <taxon>Pseudomonas</taxon>
    </lineage>
</organism>
<gene>
    <name evidence="4" type="ORF">SAMN05216190_110130</name>
</gene>
<dbReference type="InterPro" id="IPR036291">
    <property type="entry name" value="NAD(P)-bd_dom_sf"/>
</dbReference>
<dbReference type="PRINTS" id="PR00080">
    <property type="entry name" value="SDRFAMILY"/>
</dbReference>
<dbReference type="InterPro" id="IPR002347">
    <property type="entry name" value="SDR_fam"/>
</dbReference>
<protein>
    <submittedName>
        <fullName evidence="4">NAD(P)-dependent dehydrogenase, short-chain alcohol dehydrogenase family</fullName>
    </submittedName>
</protein>
<evidence type="ECO:0000256" key="1">
    <source>
        <dbReference type="ARBA" id="ARBA00006484"/>
    </source>
</evidence>
<dbReference type="PRINTS" id="PR00081">
    <property type="entry name" value="GDHRDH"/>
</dbReference>
<dbReference type="Proteomes" id="UP000198784">
    <property type="component" value="Unassembled WGS sequence"/>
</dbReference>
<dbReference type="PANTHER" id="PTHR43639:SF1">
    <property type="entry name" value="SHORT-CHAIN DEHYDROGENASE_REDUCTASE FAMILY PROTEIN"/>
    <property type="match status" value="1"/>
</dbReference>
<reference evidence="5" key="1">
    <citation type="submission" date="2016-10" db="EMBL/GenBank/DDBJ databases">
        <authorList>
            <person name="Varghese N."/>
            <person name="Submissions S."/>
        </authorList>
    </citation>
    <scope>NUCLEOTIDE SEQUENCE [LARGE SCALE GENOMIC DNA]</scope>
    <source>
        <strain evidence="5">DSM 17834</strain>
    </source>
</reference>
<dbReference type="EMBL" id="FOWX01000010">
    <property type="protein sequence ID" value="SFP44440.1"/>
    <property type="molecule type" value="Genomic_DNA"/>
</dbReference>
<sequence length="248" mass="25845">MTKVMLITGASRGIGAATARLAAAQGYALCLNYCRHAEATETLAKQIIEAGGQAIAVQADVADEAQVLRLFASLDQHFGRLDVLVNNAGILEQQMRLEQMDVGRWQRVFAVNVFGSFLCAREAVLRMSTRHGGRGGAIVNLSSVAARLGAPGEYIDYAAAKGAIDSLTLGLAKEVAGEGIRVNAVRPGVIDTEIHASGGEPARVARVSQSVPMGRGGLAEEVAEAILWLASGQASYTSGALLDVSGGR</sequence>
<dbReference type="AlphaFoldDB" id="A0A1I5QEM5"/>
<dbReference type="Pfam" id="PF13561">
    <property type="entry name" value="adh_short_C2"/>
    <property type="match status" value="1"/>
</dbReference>
<dbReference type="STRING" id="289003.SAMN05216190_110130"/>
<dbReference type="InterPro" id="IPR057326">
    <property type="entry name" value="KR_dom"/>
</dbReference>
<evidence type="ECO:0000259" key="3">
    <source>
        <dbReference type="SMART" id="SM00822"/>
    </source>
</evidence>
<dbReference type="NCBIfam" id="NF004777">
    <property type="entry name" value="PRK06123.1"/>
    <property type="match status" value="1"/>
</dbReference>
<feature type="domain" description="Ketoreductase" evidence="3">
    <location>
        <begin position="3"/>
        <end position="183"/>
    </location>
</feature>
<dbReference type="GO" id="GO:0016491">
    <property type="term" value="F:oxidoreductase activity"/>
    <property type="evidence" value="ECO:0007669"/>
    <property type="project" value="UniProtKB-KW"/>
</dbReference>
<dbReference type="SMART" id="SM00822">
    <property type="entry name" value="PKS_KR"/>
    <property type="match status" value="1"/>
</dbReference>
<dbReference type="RefSeq" id="WP_090500384.1">
    <property type="nucleotide sequence ID" value="NZ_FOWX01000010.1"/>
</dbReference>